<dbReference type="EMBL" id="AONG01000019">
    <property type="protein sequence ID" value="KIQ67829.1"/>
    <property type="molecule type" value="Genomic_DNA"/>
</dbReference>
<evidence type="ECO:0000313" key="1">
    <source>
        <dbReference type="EMBL" id="KIQ67829.1"/>
    </source>
</evidence>
<evidence type="ECO:0000313" key="2">
    <source>
        <dbReference type="Proteomes" id="UP000035100"/>
    </source>
</evidence>
<dbReference type="AlphaFoldDB" id="A0A0D0PZP3"/>
<dbReference type="Proteomes" id="UP000035100">
    <property type="component" value="Unassembled WGS sequence"/>
</dbReference>
<name>A0A0D0PZP3_9RHOB</name>
<dbReference type="PATRIC" id="fig|1123501.6.peg.3686"/>
<proteinExistence type="predicted"/>
<organism evidence="1 2">
    <name type="scientific">Wenxinia marina DSM 24838</name>
    <dbReference type="NCBI Taxonomy" id="1123501"/>
    <lineage>
        <taxon>Bacteria</taxon>
        <taxon>Pseudomonadati</taxon>
        <taxon>Pseudomonadota</taxon>
        <taxon>Alphaproteobacteria</taxon>
        <taxon>Rhodobacterales</taxon>
        <taxon>Roseobacteraceae</taxon>
        <taxon>Wenxinia</taxon>
    </lineage>
</organism>
<dbReference type="RefSeq" id="WP_211260911.1">
    <property type="nucleotide sequence ID" value="NZ_KN848375.1"/>
</dbReference>
<accession>A0A0D0PZP3</accession>
<gene>
    <name evidence="1" type="ORF">Wenmar_03558</name>
</gene>
<sequence length="51" mass="5496">MTVQNKIPTEDNAYPRLAAGFAPFEGTGTGLLLWHYRGGPWEAAGDWAFGG</sequence>
<reference evidence="1 2" key="1">
    <citation type="submission" date="2013-01" db="EMBL/GenBank/DDBJ databases">
        <authorList>
            <person name="Fiebig A."/>
            <person name="Goeker M."/>
            <person name="Klenk H.-P.P."/>
        </authorList>
    </citation>
    <scope>NUCLEOTIDE SEQUENCE [LARGE SCALE GENOMIC DNA]</scope>
    <source>
        <strain evidence="1 2">DSM 24838</strain>
    </source>
</reference>
<protein>
    <submittedName>
        <fullName evidence="1">Uncharacterized protein</fullName>
    </submittedName>
</protein>
<comment type="caution">
    <text evidence="1">The sequence shown here is derived from an EMBL/GenBank/DDBJ whole genome shotgun (WGS) entry which is preliminary data.</text>
</comment>
<dbReference type="STRING" id="1123501.Wenmar_03558"/>
<keyword evidence="2" id="KW-1185">Reference proteome</keyword>